<dbReference type="Gene3D" id="3.40.50.410">
    <property type="entry name" value="von Willebrand factor, type A domain"/>
    <property type="match status" value="1"/>
</dbReference>
<organism evidence="2 3">
    <name type="scientific">Aliterella atlantica CENA595</name>
    <dbReference type="NCBI Taxonomy" id="1618023"/>
    <lineage>
        <taxon>Bacteria</taxon>
        <taxon>Bacillati</taxon>
        <taxon>Cyanobacteriota</taxon>
        <taxon>Cyanophyceae</taxon>
        <taxon>Chroococcidiopsidales</taxon>
        <taxon>Aliterellaceae</taxon>
        <taxon>Aliterella</taxon>
    </lineage>
</organism>
<keyword evidence="3" id="KW-1185">Reference proteome</keyword>
<dbReference type="STRING" id="1618023.UH38_22685"/>
<gene>
    <name evidence="2" type="ORF">UH38_22685</name>
</gene>
<evidence type="ECO:0008006" key="4">
    <source>
        <dbReference type="Google" id="ProtNLM"/>
    </source>
</evidence>
<dbReference type="EMBL" id="JYON01000037">
    <property type="protein sequence ID" value="KJH69640.1"/>
    <property type="molecule type" value="Genomic_DNA"/>
</dbReference>
<reference evidence="2 3" key="1">
    <citation type="submission" date="2015-02" db="EMBL/GenBank/DDBJ databases">
        <title>Draft genome of a novel marine cyanobacterium (Chroococcales) isolated from South Atlantic Ocean.</title>
        <authorList>
            <person name="Rigonato J."/>
            <person name="Alvarenga D.O."/>
            <person name="Branco L.H."/>
            <person name="Varani A.M."/>
            <person name="Brandini F.P."/>
            <person name="Fiore M.F."/>
        </authorList>
    </citation>
    <scope>NUCLEOTIDE SEQUENCE [LARGE SCALE GENOMIC DNA]</scope>
    <source>
        <strain evidence="2 3">CENA595</strain>
    </source>
</reference>
<proteinExistence type="predicted"/>
<dbReference type="RefSeq" id="WP_045056986.1">
    <property type="nucleotide sequence ID" value="NZ_CAWMDP010000036.1"/>
</dbReference>
<accession>A0A0D8ZLM1</accession>
<dbReference type="SUPFAM" id="SSF53300">
    <property type="entry name" value="vWA-like"/>
    <property type="match status" value="1"/>
</dbReference>
<dbReference type="Proteomes" id="UP000032452">
    <property type="component" value="Unassembled WGS sequence"/>
</dbReference>
<dbReference type="AlphaFoldDB" id="A0A0D8ZLM1"/>
<sequence>MPEDKKNLPAKKQSSNFLDKVRSSKAMSATPKQEILAKAIANPKRPRLLFAMDATASREASWNIAKEITGAMFEAVPGELDVALVYHSGGRLQQMTEFSSQAKAFLDKVQSVRCSAGGTALNQILDAATQAPGLKALIYIGDCFEENPALAVELAEQLKLRGVRCFMFHDSSSQSQGYDTQGASRVFKEIARITGGALLPFHEKSPALVRELLAAIALYATGGIKALKQKTKLLPAARLLLEQIQK</sequence>
<name>A0A0D8ZLM1_9CYAN</name>
<evidence type="ECO:0000313" key="3">
    <source>
        <dbReference type="Proteomes" id="UP000032452"/>
    </source>
</evidence>
<dbReference type="InterPro" id="IPR036465">
    <property type="entry name" value="vWFA_dom_sf"/>
</dbReference>
<comment type="caution">
    <text evidence="2">The sequence shown here is derived from an EMBL/GenBank/DDBJ whole genome shotgun (WGS) entry which is preliminary data.</text>
</comment>
<feature type="region of interest" description="Disordered" evidence="1">
    <location>
        <begin position="1"/>
        <end position="29"/>
    </location>
</feature>
<evidence type="ECO:0000313" key="2">
    <source>
        <dbReference type="EMBL" id="KJH69640.1"/>
    </source>
</evidence>
<dbReference type="OrthoDB" id="5430236at2"/>
<evidence type="ECO:0000256" key="1">
    <source>
        <dbReference type="SAM" id="MobiDB-lite"/>
    </source>
</evidence>
<protein>
    <recommendedName>
        <fullName evidence="4">VWA domain-containing protein</fullName>
    </recommendedName>
</protein>